<dbReference type="AlphaFoldDB" id="A0A098S6F4"/>
<dbReference type="OrthoDB" id="1489622at2"/>
<sequence length="462" mass="52012">MIIKYSSLVIFPLMLLLLAPESNRQKAAFRAHYKGMLLYSEAHYERAVSHFEKAHSIIPDNYNFNLSLALALSRVGRADEGLGLLQKSDILLRSGDPDLAQKESTRYFLKGMVLLYADRAGQALQPLEKSIGLQEKLGDPKRLSIYYNALGYATMLNQGGSDHGSDTLGWHYHVHRRDLIRSLGYFDQAVKYDTKNAAALYNYFLVRDTLGMEGMKDYYAQQDSAGPKPVGELPGNTNRTLEFTDYEELLFLLDLSGSMVMEKVPCMGTTRFEVMKQTALFILDSLPEATQLGLGSIDGDCWTEPKAWDAVGALSRYDMRYRLRFLVPNGTTPLLERLQASPELFSDDAQTRKSIFLISDGANVCRADGEDICEWASRLSSRKITINILTFLDATESNTNAFAEYACLADNTGGDILYMDNYRCGYEYFGASMVEGCLPRIPNLRKVTCWGRAYQNLWAVER</sequence>
<dbReference type="Gene3D" id="3.40.50.410">
    <property type="entry name" value="von Willebrand factor, type A domain"/>
    <property type="match status" value="1"/>
</dbReference>
<dbReference type="SUPFAM" id="SSF48452">
    <property type="entry name" value="TPR-like"/>
    <property type="match status" value="1"/>
</dbReference>
<feature type="domain" description="VWFA" evidence="2">
    <location>
        <begin position="248"/>
        <end position="447"/>
    </location>
</feature>
<dbReference type="InterPro" id="IPR011990">
    <property type="entry name" value="TPR-like_helical_dom_sf"/>
</dbReference>
<name>A0A098S6F4_9BACT</name>
<dbReference type="SUPFAM" id="SSF53300">
    <property type="entry name" value="vWA-like"/>
    <property type="match status" value="1"/>
</dbReference>
<gene>
    <name evidence="3" type="ORF">IX84_13110</name>
</gene>
<dbReference type="InterPro" id="IPR036465">
    <property type="entry name" value="vWFA_dom_sf"/>
</dbReference>
<dbReference type="PROSITE" id="PS50234">
    <property type="entry name" value="VWFA"/>
    <property type="match status" value="1"/>
</dbReference>
<keyword evidence="4" id="KW-1185">Reference proteome</keyword>
<protein>
    <recommendedName>
        <fullName evidence="2">VWFA domain-containing protein</fullName>
    </recommendedName>
</protein>
<evidence type="ECO:0000259" key="2">
    <source>
        <dbReference type="PROSITE" id="PS50234"/>
    </source>
</evidence>
<dbReference type="Proteomes" id="UP000029736">
    <property type="component" value="Unassembled WGS sequence"/>
</dbReference>
<dbReference type="PROSITE" id="PS50005">
    <property type="entry name" value="TPR"/>
    <property type="match status" value="1"/>
</dbReference>
<dbReference type="InterPro" id="IPR002035">
    <property type="entry name" value="VWF_A"/>
</dbReference>
<organism evidence="3 4">
    <name type="scientific">Phaeodactylibacter xiamenensis</name>
    <dbReference type="NCBI Taxonomy" id="1524460"/>
    <lineage>
        <taxon>Bacteria</taxon>
        <taxon>Pseudomonadati</taxon>
        <taxon>Bacteroidota</taxon>
        <taxon>Saprospiria</taxon>
        <taxon>Saprospirales</taxon>
        <taxon>Haliscomenobacteraceae</taxon>
        <taxon>Phaeodactylibacter</taxon>
    </lineage>
</organism>
<reference evidence="3 4" key="1">
    <citation type="journal article" date="2014" name="Int. J. Syst. Evol. Microbiol.">
        <title>Phaeodactylibacter xiamenensis gen. nov., sp. nov., a member of the family Saprospiraceae isolated from the marine alga Phaeodactylum tricornutum.</title>
        <authorList>
            <person name="Chen Z.Jr."/>
            <person name="Lei X."/>
            <person name="Lai Q."/>
            <person name="Li Y."/>
            <person name="Zhang B."/>
            <person name="Zhang J."/>
            <person name="Zhang H."/>
            <person name="Yang L."/>
            <person name="Zheng W."/>
            <person name="Tian Y."/>
            <person name="Yu Z."/>
            <person name="Xu H.Jr."/>
            <person name="Zheng T."/>
        </authorList>
    </citation>
    <scope>NUCLEOTIDE SEQUENCE [LARGE SCALE GENOMIC DNA]</scope>
    <source>
        <strain evidence="3 4">KD52</strain>
    </source>
</reference>
<evidence type="ECO:0000256" key="1">
    <source>
        <dbReference type="PROSITE-ProRule" id="PRU00339"/>
    </source>
</evidence>
<comment type="caution">
    <text evidence="3">The sequence shown here is derived from an EMBL/GenBank/DDBJ whole genome shotgun (WGS) entry which is preliminary data.</text>
</comment>
<dbReference type="InterPro" id="IPR019734">
    <property type="entry name" value="TPR_rpt"/>
</dbReference>
<dbReference type="EMBL" id="JPOS01000033">
    <property type="protein sequence ID" value="KGE87715.1"/>
    <property type="molecule type" value="Genomic_DNA"/>
</dbReference>
<dbReference type="RefSeq" id="WP_044221004.1">
    <property type="nucleotide sequence ID" value="NZ_CAKZLC010000277.1"/>
</dbReference>
<feature type="repeat" description="TPR" evidence="1">
    <location>
        <begin position="28"/>
        <end position="61"/>
    </location>
</feature>
<keyword evidence="1" id="KW-0802">TPR repeat</keyword>
<dbReference type="STRING" id="1524460.IX84_13110"/>
<dbReference type="Gene3D" id="1.25.40.10">
    <property type="entry name" value="Tetratricopeptide repeat domain"/>
    <property type="match status" value="1"/>
</dbReference>
<evidence type="ECO:0000313" key="4">
    <source>
        <dbReference type="Proteomes" id="UP000029736"/>
    </source>
</evidence>
<proteinExistence type="predicted"/>
<evidence type="ECO:0000313" key="3">
    <source>
        <dbReference type="EMBL" id="KGE87715.1"/>
    </source>
</evidence>
<accession>A0A098S6F4</accession>